<dbReference type="InterPro" id="IPR020904">
    <property type="entry name" value="Sc_DH/Rdtase_CS"/>
</dbReference>
<keyword evidence="3" id="KW-0560">Oxidoreductase</keyword>
<dbReference type="Gene3D" id="3.40.50.720">
    <property type="entry name" value="NAD(P)-binding Rossmann-like Domain"/>
    <property type="match status" value="1"/>
</dbReference>
<reference evidence="5 6" key="1">
    <citation type="submission" date="2016-03" db="EMBL/GenBank/DDBJ databases">
        <authorList>
            <person name="Ploux O."/>
        </authorList>
    </citation>
    <scope>NUCLEOTIDE SEQUENCE [LARGE SCALE GENOMIC DNA]</scope>
    <source>
        <strain evidence="5 6">UAMH 11012</strain>
    </source>
</reference>
<keyword evidence="2" id="KW-0521">NADP</keyword>
<dbReference type="PANTHER" id="PTHR44196:SF1">
    <property type="entry name" value="DEHYDROGENASE_REDUCTASE SDR FAMILY MEMBER 7B"/>
    <property type="match status" value="1"/>
</dbReference>
<dbReference type="PANTHER" id="PTHR44196">
    <property type="entry name" value="DEHYDROGENASE/REDUCTASE SDR FAMILY MEMBER 7B"/>
    <property type="match status" value="1"/>
</dbReference>
<proteinExistence type="inferred from homology"/>
<sequence>MTANIDTILVLGATSGIGAAFARYFHSKGKKVIAAGRRLERLQSLANELPGLEIFQFDVENISSIESKFAELFNTYPDLDSVVVMAGKMETLQFADSSTSTTASIVSEITTNFTAPLVIARTVIPHLLSLKRPSTFITVSSALAYIPLREYPVYNGTKAGIHNFTVTLRTQLAGTNVKVLELVPPYVDTELDLKIRDETIKLQGGRTKANTPMPLEEYMNTAIASLEKGEDNKEISVGFSALGVQAWRGAFQPILSQFGYAG</sequence>
<dbReference type="OrthoDB" id="37659at2759"/>
<dbReference type="EMBL" id="FJOG01000052">
    <property type="protein sequence ID" value="CZR68240.1"/>
    <property type="molecule type" value="Genomic_DNA"/>
</dbReference>
<evidence type="ECO:0000256" key="2">
    <source>
        <dbReference type="ARBA" id="ARBA00022857"/>
    </source>
</evidence>
<dbReference type="InterPro" id="IPR002347">
    <property type="entry name" value="SDR_fam"/>
</dbReference>
<dbReference type="GO" id="GO:0016020">
    <property type="term" value="C:membrane"/>
    <property type="evidence" value="ECO:0007669"/>
    <property type="project" value="TreeGrafter"/>
</dbReference>
<dbReference type="STRING" id="576137.A0A1L7XT73"/>
<comment type="function">
    <text evidence="4">Putative oxidoreductase.</text>
</comment>
<comment type="similarity">
    <text evidence="1">Belongs to the short-chain dehydrogenases/reductases (SDR) family.</text>
</comment>
<dbReference type="Proteomes" id="UP000184330">
    <property type="component" value="Unassembled WGS sequence"/>
</dbReference>
<dbReference type="GO" id="GO:0016491">
    <property type="term" value="F:oxidoreductase activity"/>
    <property type="evidence" value="ECO:0007669"/>
    <property type="project" value="UniProtKB-KW"/>
</dbReference>
<dbReference type="PROSITE" id="PS00061">
    <property type="entry name" value="ADH_SHORT"/>
    <property type="match status" value="1"/>
</dbReference>
<evidence type="ECO:0000313" key="5">
    <source>
        <dbReference type="EMBL" id="CZR68240.1"/>
    </source>
</evidence>
<evidence type="ECO:0000256" key="1">
    <source>
        <dbReference type="ARBA" id="ARBA00006484"/>
    </source>
</evidence>
<accession>A0A1L7XT73</accession>
<gene>
    <name evidence="5" type="ORF">PAC_18139</name>
</gene>
<evidence type="ECO:0000256" key="3">
    <source>
        <dbReference type="ARBA" id="ARBA00023002"/>
    </source>
</evidence>
<evidence type="ECO:0000313" key="6">
    <source>
        <dbReference type="Proteomes" id="UP000184330"/>
    </source>
</evidence>
<name>A0A1L7XT73_9HELO</name>
<organism evidence="5 6">
    <name type="scientific">Phialocephala subalpina</name>
    <dbReference type="NCBI Taxonomy" id="576137"/>
    <lineage>
        <taxon>Eukaryota</taxon>
        <taxon>Fungi</taxon>
        <taxon>Dikarya</taxon>
        <taxon>Ascomycota</taxon>
        <taxon>Pezizomycotina</taxon>
        <taxon>Leotiomycetes</taxon>
        <taxon>Helotiales</taxon>
        <taxon>Mollisiaceae</taxon>
        <taxon>Phialocephala</taxon>
        <taxon>Phialocephala fortinii species complex</taxon>
    </lineage>
</organism>
<protein>
    <submittedName>
        <fullName evidence="5">Related to dehydrogenase</fullName>
    </submittedName>
</protein>
<dbReference type="Pfam" id="PF00106">
    <property type="entry name" value="adh_short"/>
    <property type="match status" value="1"/>
</dbReference>
<dbReference type="PRINTS" id="PR00081">
    <property type="entry name" value="GDHRDH"/>
</dbReference>
<dbReference type="AlphaFoldDB" id="A0A1L7XT73"/>
<keyword evidence="6" id="KW-1185">Reference proteome</keyword>
<dbReference type="InterPro" id="IPR036291">
    <property type="entry name" value="NAD(P)-bd_dom_sf"/>
</dbReference>
<dbReference type="SUPFAM" id="SSF51735">
    <property type="entry name" value="NAD(P)-binding Rossmann-fold domains"/>
    <property type="match status" value="1"/>
</dbReference>
<evidence type="ECO:0000256" key="4">
    <source>
        <dbReference type="ARBA" id="ARBA00037096"/>
    </source>
</evidence>